<accession>A0A8H4NFX0</accession>
<dbReference type="GO" id="GO:0016705">
    <property type="term" value="F:oxidoreductase activity, acting on paired donors, with incorporation or reduction of molecular oxygen"/>
    <property type="evidence" value="ECO:0007669"/>
    <property type="project" value="InterPro"/>
</dbReference>
<comment type="pathway">
    <text evidence="2">Hormone biosynthesis.</text>
</comment>
<reference evidence="13 14" key="1">
    <citation type="submission" date="2020-01" db="EMBL/GenBank/DDBJ databases">
        <title>Identification and distribution of gene clusters putatively required for synthesis of sphingolipid metabolism inhibitors in phylogenetically diverse species of the filamentous fungus Fusarium.</title>
        <authorList>
            <person name="Kim H.-S."/>
            <person name="Busman M."/>
            <person name="Brown D.W."/>
            <person name="Divon H."/>
            <person name="Uhlig S."/>
            <person name="Proctor R.H."/>
        </authorList>
    </citation>
    <scope>NUCLEOTIDE SEQUENCE [LARGE SCALE GENOMIC DNA]</scope>
    <source>
        <strain evidence="13 14">NRRL 13308</strain>
    </source>
</reference>
<keyword evidence="14" id="KW-1185">Reference proteome</keyword>
<sequence>MTNHSFSSYNYEFYKDHSHRVLNSMSEKTLILSCLVLGTCAVLLCVQWLKPQPLIMVNGRRFGELSNVRAKRDFAFGARQLLEKGLEMSPDKPFRIMGDVGELHILPPKYAYEVRNNEKLSFTMAAFKWFYAHLPGFEGFREGTNESHIMKLVARHQLTHQLTLVTGAVSEECALVLKDVYTDSPEWHDITAKDANIKLMARITSRVFLGKEMCRNPQWLRITSTYAVIAFYAVEELRLWPAWLRPVVQWFMPHCTKSRALVQEAKDLINPLLERRRAEKAEAERSGQRVTYNDAVEWLDDIASEKGAVYDPACAQLSLSVAALHSTTDFFTQVMFDIAQNPELVEPLREEVIAVLGKQGWSKNSLYNLKLMDSVLKESQRLKPIAIASMRRFTTHDVKLSDGVILPKNKLTLVSAHQHWDPEYYKDPLKFDGYRFYNMRREPGKESKAQLVSATPDHMGFGYGLHACPGRFFASEEIKIALSHILLKYDFKPVEGSSMEPRKYGLNMNANPTAKLSIRRRKEEIAI</sequence>
<keyword evidence="5 10" id="KW-0479">Metal-binding</keyword>
<dbReference type="InterPro" id="IPR036396">
    <property type="entry name" value="Cyt_P450_sf"/>
</dbReference>
<comment type="similarity">
    <text evidence="3 11">Belongs to the cytochrome P450 family.</text>
</comment>
<keyword evidence="7 10" id="KW-0408">Iron</keyword>
<evidence type="ECO:0000256" key="11">
    <source>
        <dbReference type="RuleBase" id="RU000461"/>
    </source>
</evidence>
<evidence type="ECO:0000256" key="9">
    <source>
        <dbReference type="ARBA" id="ARBA00037909"/>
    </source>
</evidence>
<evidence type="ECO:0000256" key="4">
    <source>
        <dbReference type="ARBA" id="ARBA00022617"/>
    </source>
</evidence>
<evidence type="ECO:0000256" key="1">
    <source>
        <dbReference type="ARBA" id="ARBA00001971"/>
    </source>
</evidence>
<proteinExistence type="inferred from homology"/>
<dbReference type="PRINTS" id="PR00385">
    <property type="entry name" value="P450"/>
</dbReference>
<dbReference type="PROSITE" id="PS00086">
    <property type="entry name" value="CYTOCHROME_P450"/>
    <property type="match status" value="1"/>
</dbReference>
<evidence type="ECO:0000256" key="6">
    <source>
        <dbReference type="ARBA" id="ARBA00023002"/>
    </source>
</evidence>
<keyword evidence="8 11" id="KW-0503">Monooxygenase</keyword>
<comment type="pathway">
    <text evidence="9">Plant hormone biosynthesis; gibberellin biosynthesis.</text>
</comment>
<dbReference type="PRINTS" id="PR00465">
    <property type="entry name" value="EP450IV"/>
</dbReference>
<dbReference type="Proteomes" id="UP000536711">
    <property type="component" value="Unassembled WGS sequence"/>
</dbReference>
<dbReference type="EMBL" id="JAADJF010000245">
    <property type="protein sequence ID" value="KAF4431006.1"/>
    <property type="molecule type" value="Genomic_DNA"/>
</dbReference>
<comment type="caution">
    <text evidence="13">The sequence shown here is derived from an EMBL/GenBank/DDBJ whole genome shotgun (WGS) entry which is preliminary data.</text>
</comment>
<dbReference type="CDD" id="cd11041">
    <property type="entry name" value="CYP503A1-like"/>
    <property type="match status" value="1"/>
</dbReference>
<evidence type="ECO:0000256" key="5">
    <source>
        <dbReference type="ARBA" id="ARBA00022723"/>
    </source>
</evidence>
<evidence type="ECO:0000256" key="3">
    <source>
        <dbReference type="ARBA" id="ARBA00010617"/>
    </source>
</evidence>
<organism evidence="13 14">
    <name type="scientific">Fusarium acutatum</name>
    <dbReference type="NCBI Taxonomy" id="78861"/>
    <lineage>
        <taxon>Eukaryota</taxon>
        <taxon>Fungi</taxon>
        <taxon>Dikarya</taxon>
        <taxon>Ascomycota</taxon>
        <taxon>Pezizomycotina</taxon>
        <taxon>Sordariomycetes</taxon>
        <taxon>Hypocreomycetidae</taxon>
        <taxon>Hypocreales</taxon>
        <taxon>Nectriaceae</taxon>
        <taxon>Fusarium</taxon>
        <taxon>Fusarium fujikuroi species complex</taxon>
    </lineage>
</organism>
<dbReference type="OrthoDB" id="1844152at2759"/>
<dbReference type="GO" id="GO:0005506">
    <property type="term" value="F:iron ion binding"/>
    <property type="evidence" value="ECO:0007669"/>
    <property type="project" value="InterPro"/>
</dbReference>
<feature type="transmembrane region" description="Helical" evidence="12">
    <location>
        <begin position="30"/>
        <end position="49"/>
    </location>
</feature>
<keyword evidence="12" id="KW-0472">Membrane</keyword>
<evidence type="ECO:0000256" key="2">
    <source>
        <dbReference type="ARBA" id="ARBA00004972"/>
    </source>
</evidence>
<keyword evidence="12" id="KW-0812">Transmembrane</keyword>
<dbReference type="GO" id="GO:0020037">
    <property type="term" value="F:heme binding"/>
    <property type="evidence" value="ECO:0007669"/>
    <property type="project" value="InterPro"/>
</dbReference>
<comment type="cofactor">
    <cofactor evidence="1 10">
        <name>heme</name>
        <dbReference type="ChEBI" id="CHEBI:30413"/>
    </cofactor>
</comment>
<dbReference type="Pfam" id="PF00067">
    <property type="entry name" value="p450"/>
    <property type="match status" value="1"/>
</dbReference>
<keyword evidence="6 11" id="KW-0560">Oxidoreductase</keyword>
<evidence type="ECO:0000256" key="12">
    <source>
        <dbReference type="SAM" id="Phobius"/>
    </source>
</evidence>
<evidence type="ECO:0000313" key="14">
    <source>
        <dbReference type="Proteomes" id="UP000536711"/>
    </source>
</evidence>
<keyword evidence="4 10" id="KW-0349">Heme</keyword>
<protein>
    <submittedName>
        <fullName evidence="13">Gibberellin cluster-GA14-synthase</fullName>
    </submittedName>
</protein>
<keyword evidence="12" id="KW-1133">Transmembrane helix</keyword>
<evidence type="ECO:0000256" key="7">
    <source>
        <dbReference type="ARBA" id="ARBA00023004"/>
    </source>
</evidence>
<evidence type="ECO:0000256" key="8">
    <source>
        <dbReference type="ARBA" id="ARBA00023033"/>
    </source>
</evidence>
<name>A0A8H4NFX0_9HYPO</name>
<gene>
    <name evidence="13" type="ORF">FACUT_8679</name>
</gene>
<dbReference type="Gene3D" id="1.10.630.10">
    <property type="entry name" value="Cytochrome P450"/>
    <property type="match status" value="1"/>
</dbReference>
<dbReference type="InterPro" id="IPR017972">
    <property type="entry name" value="Cyt_P450_CS"/>
</dbReference>
<feature type="binding site" description="axial binding residue" evidence="10">
    <location>
        <position position="468"/>
    </location>
    <ligand>
        <name>heme</name>
        <dbReference type="ChEBI" id="CHEBI:30413"/>
    </ligand>
    <ligandPart>
        <name>Fe</name>
        <dbReference type="ChEBI" id="CHEBI:18248"/>
    </ligandPart>
</feature>
<dbReference type="GO" id="GO:0004497">
    <property type="term" value="F:monooxygenase activity"/>
    <property type="evidence" value="ECO:0007669"/>
    <property type="project" value="UniProtKB-KW"/>
</dbReference>
<dbReference type="InterPro" id="IPR002403">
    <property type="entry name" value="Cyt_P450_E_grp-IV"/>
</dbReference>
<dbReference type="InterPro" id="IPR001128">
    <property type="entry name" value="Cyt_P450"/>
</dbReference>
<dbReference type="PANTHER" id="PTHR46206">
    <property type="entry name" value="CYTOCHROME P450"/>
    <property type="match status" value="1"/>
</dbReference>
<dbReference type="SUPFAM" id="SSF48264">
    <property type="entry name" value="Cytochrome P450"/>
    <property type="match status" value="1"/>
</dbReference>
<dbReference type="AlphaFoldDB" id="A0A8H4NFX0"/>
<evidence type="ECO:0000313" key="13">
    <source>
        <dbReference type="EMBL" id="KAF4431006.1"/>
    </source>
</evidence>
<dbReference type="PANTHER" id="PTHR46206:SF2">
    <property type="entry name" value="CYTOCHROME P450 MONOOXYGENASE AUSG-RELATED"/>
    <property type="match status" value="1"/>
</dbReference>
<evidence type="ECO:0000256" key="10">
    <source>
        <dbReference type="PIRSR" id="PIRSR602403-1"/>
    </source>
</evidence>